<name>A0AAN5CU52_9BILA</name>
<gene>
    <name evidence="2" type="ORF">PMAYCL1PPCAC_20635</name>
</gene>
<protein>
    <submittedName>
        <fullName evidence="2">Uncharacterized protein</fullName>
    </submittedName>
</protein>
<proteinExistence type="predicted"/>
<dbReference type="EMBL" id="BTRK01000004">
    <property type="protein sequence ID" value="GMR50440.1"/>
    <property type="molecule type" value="Genomic_DNA"/>
</dbReference>
<evidence type="ECO:0000313" key="3">
    <source>
        <dbReference type="Proteomes" id="UP001328107"/>
    </source>
</evidence>
<keyword evidence="3" id="KW-1185">Reference proteome</keyword>
<evidence type="ECO:0000313" key="2">
    <source>
        <dbReference type="EMBL" id="GMR50440.1"/>
    </source>
</evidence>
<dbReference type="Proteomes" id="UP001328107">
    <property type="component" value="Unassembled WGS sequence"/>
</dbReference>
<feature type="region of interest" description="Disordered" evidence="1">
    <location>
        <begin position="1"/>
        <end position="28"/>
    </location>
</feature>
<comment type="caution">
    <text evidence="2">The sequence shown here is derived from an EMBL/GenBank/DDBJ whole genome shotgun (WGS) entry which is preliminary data.</text>
</comment>
<sequence>MSGTAQDRLDLGFSGIRSASEDGPSFRERDWIPSYQDCRSSCKRARLSLPSCPSCDSRASATHASPLMYPQSRLCDSDIASRIHQSYHSSRRLRKISLRESRQEGHLRMQF</sequence>
<evidence type="ECO:0000256" key="1">
    <source>
        <dbReference type="SAM" id="MobiDB-lite"/>
    </source>
</evidence>
<reference evidence="3" key="1">
    <citation type="submission" date="2022-10" db="EMBL/GenBank/DDBJ databases">
        <title>Genome assembly of Pristionchus species.</title>
        <authorList>
            <person name="Yoshida K."/>
            <person name="Sommer R.J."/>
        </authorList>
    </citation>
    <scope>NUCLEOTIDE SEQUENCE [LARGE SCALE GENOMIC DNA]</scope>
    <source>
        <strain evidence="3">RS5460</strain>
    </source>
</reference>
<organism evidence="2 3">
    <name type="scientific">Pristionchus mayeri</name>
    <dbReference type="NCBI Taxonomy" id="1317129"/>
    <lineage>
        <taxon>Eukaryota</taxon>
        <taxon>Metazoa</taxon>
        <taxon>Ecdysozoa</taxon>
        <taxon>Nematoda</taxon>
        <taxon>Chromadorea</taxon>
        <taxon>Rhabditida</taxon>
        <taxon>Rhabditina</taxon>
        <taxon>Diplogasteromorpha</taxon>
        <taxon>Diplogasteroidea</taxon>
        <taxon>Neodiplogasteridae</taxon>
        <taxon>Pristionchus</taxon>
    </lineage>
</organism>
<dbReference type="AlphaFoldDB" id="A0AAN5CU52"/>
<accession>A0AAN5CU52</accession>